<comment type="caution">
    <text evidence="5">The sequence shown here is derived from an EMBL/GenBank/DDBJ whole genome shotgun (WGS) entry which is preliminary data.</text>
</comment>
<keyword evidence="1 2" id="KW-0597">Phosphoprotein</keyword>
<dbReference type="PANTHER" id="PTHR44591">
    <property type="entry name" value="STRESS RESPONSE REGULATOR PROTEIN 1"/>
    <property type="match status" value="1"/>
</dbReference>
<name>A0A419SXV7_9FIRM</name>
<feature type="modified residue" description="4-aspartylphosphate" evidence="2">
    <location>
        <position position="54"/>
    </location>
</feature>
<protein>
    <submittedName>
        <fullName evidence="5">Response regulator receiver protein</fullName>
    </submittedName>
</protein>
<dbReference type="RefSeq" id="WP_120170340.1">
    <property type="nucleotide sequence ID" value="NZ_MCIB01000036.1"/>
</dbReference>
<keyword evidence="6" id="KW-1185">Reference proteome</keyword>
<organism evidence="5 6">
    <name type="scientific">Thermohalobacter berrensis</name>
    <dbReference type="NCBI Taxonomy" id="99594"/>
    <lineage>
        <taxon>Bacteria</taxon>
        <taxon>Bacillati</taxon>
        <taxon>Bacillota</taxon>
        <taxon>Tissierellia</taxon>
        <taxon>Tissierellales</taxon>
        <taxon>Thermohalobacteraceae</taxon>
        <taxon>Thermohalobacter</taxon>
    </lineage>
</organism>
<evidence type="ECO:0000313" key="6">
    <source>
        <dbReference type="Proteomes" id="UP000284177"/>
    </source>
</evidence>
<dbReference type="Gene3D" id="1.10.10.10">
    <property type="entry name" value="Winged helix-like DNA-binding domain superfamily/Winged helix DNA-binding domain"/>
    <property type="match status" value="1"/>
</dbReference>
<dbReference type="InterPro" id="IPR001789">
    <property type="entry name" value="Sig_transdc_resp-reg_receiver"/>
</dbReference>
<dbReference type="PROSITE" id="PS50921">
    <property type="entry name" value="ANTAR"/>
    <property type="match status" value="1"/>
</dbReference>
<dbReference type="EMBL" id="MCIB01000036">
    <property type="protein sequence ID" value="RKD30064.1"/>
    <property type="molecule type" value="Genomic_DNA"/>
</dbReference>
<evidence type="ECO:0000256" key="2">
    <source>
        <dbReference type="PROSITE-ProRule" id="PRU00169"/>
    </source>
</evidence>
<evidence type="ECO:0000259" key="4">
    <source>
        <dbReference type="PROSITE" id="PS50921"/>
    </source>
</evidence>
<dbReference type="InterPro" id="IPR050595">
    <property type="entry name" value="Bact_response_regulator"/>
</dbReference>
<dbReference type="InterPro" id="IPR005561">
    <property type="entry name" value="ANTAR"/>
</dbReference>
<reference evidence="5 6" key="1">
    <citation type="submission" date="2016-08" db="EMBL/GenBank/DDBJ databases">
        <title>Novel Firmicutes and Novel Genomes.</title>
        <authorList>
            <person name="Poppleton D.I."/>
            <person name="Gribaldo S."/>
        </authorList>
    </citation>
    <scope>NUCLEOTIDE SEQUENCE [LARGE SCALE GENOMIC DNA]</scope>
    <source>
        <strain evidence="5 6">CTT3</strain>
    </source>
</reference>
<sequence length="188" mass="21427">MDRYKIVVADSSETSRKKIKGILAKRGYKVYEASDGAGAIRLTRSTKPDLVLIDTNIWGISSYDAAEIIEKDNLATVVFITSNPNKAFIDTIKNMSLFAYITKPIKPEQLYQIIDFALFNSSKIKNLQSRVEKLETKLSGRKLIDRAKGIIMEKFDMTENEAYKFLRKKSMDNCKPMEEVAKEIINND</sequence>
<dbReference type="GO" id="GO:0000160">
    <property type="term" value="P:phosphorelay signal transduction system"/>
    <property type="evidence" value="ECO:0007669"/>
    <property type="project" value="InterPro"/>
</dbReference>
<gene>
    <name evidence="5" type="ORF">BET03_05000</name>
</gene>
<dbReference type="InterPro" id="IPR036388">
    <property type="entry name" value="WH-like_DNA-bd_sf"/>
</dbReference>
<dbReference type="InterPro" id="IPR011006">
    <property type="entry name" value="CheY-like_superfamily"/>
</dbReference>
<dbReference type="SUPFAM" id="SSF52172">
    <property type="entry name" value="CheY-like"/>
    <property type="match status" value="1"/>
</dbReference>
<dbReference type="GO" id="GO:0003723">
    <property type="term" value="F:RNA binding"/>
    <property type="evidence" value="ECO:0007669"/>
    <property type="project" value="InterPro"/>
</dbReference>
<dbReference type="Pfam" id="PF00072">
    <property type="entry name" value="Response_reg"/>
    <property type="match status" value="1"/>
</dbReference>
<evidence type="ECO:0000259" key="3">
    <source>
        <dbReference type="PROSITE" id="PS50110"/>
    </source>
</evidence>
<dbReference type="Proteomes" id="UP000284177">
    <property type="component" value="Unassembled WGS sequence"/>
</dbReference>
<dbReference type="OrthoDB" id="9808843at2"/>
<evidence type="ECO:0000256" key="1">
    <source>
        <dbReference type="ARBA" id="ARBA00022553"/>
    </source>
</evidence>
<proteinExistence type="predicted"/>
<dbReference type="PANTHER" id="PTHR44591:SF3">
    <property type="entry name" value="RESPONSE REGULATORY DOMAIN-CONTAINING PROTEIN"/>
    <property type="match status" value="1"/>
</dbReference>
<accession>A0A419SXV7</accession>
<dbReference type="AlphaFoldDB" id="A0A419SXV7"/>
<dbReference type="SMART" id="SM00448">
    <property type="entry name" value="REC"/>
    <property type="match status" value="1"/>
</dbReference>
<dbReference type="SMART" id="SM01012">
    <property type="entry name" value="ANTAR"/>
    <property type="match status" value="1"/>
</dbReference>
<feature type="domain" description="Response regulatory" evidence="3">
    <location>
        <begin position="5"/>
        <end position="118"/>
    </location>
</feature>
<dbReference type="PIRSF" id="PIRSF036382">
    <property type="entry name" value="RR_antiterm"/>
    <property type="match status" value="1"/>
</dbReference>
<dbReference type="Gene3D" id="3.40.50.2300">
    <property type="match status" value="1"/>
</dbReference>
<evidence type="ECO:0000313" key="5">
    <source>
        <dbReference type="EMBL" id="RKD30064.1"/>
    </source>
</evidence>
<dbReference type="InterPro" id="IPR008327">
    <property type="entry name" value="Sig_transdc_resp-reg_antiterm"/>
</dbReference>
<feature type="domain" description="ANTAR" evidence="4">
    <location>
        <begin position="124"/>
        <end position="185"/>
    </location>
</feature>
<dbReference type="PROSITE" id="PS50110">
    <property type="entry name" value="RESPONSE_REGULATORY"/>
    <property type="match status" value="1"/>
</dbReference>
<dbReference type="Pfam" id="PF03861">
    <property type="entry name" value="ANTAR"/>
    <property type="match status" value="1"/>
</dbReference>